<feature type="region of interest" description="Disordered" evidence="1">
    <location>
        <begin position="65"/>
        <end position="128"/>
    </location>
</feature>
<gene>
    <name evidence="3" type="ORF">SAMN05660862_2677</name>
</gene>
<dbReference type="AlphaFoldDB" id="A0A1X7KAG1"/>
<feature type="chain" id="PRO_5043411136" evidence="2">
    <location>
        <begin position="21"/>
        <end position="128"/>
    </location>
</feature>
<accession>A0A1X7KAG1</accession>
<evidence type="ECO:0000313" key="4">
    <source>
        <dbReference type="Proteomes" id="UP000192980"/>
    </source>
</evidence>
<name>A0A1X7KAG1_9SPHI</name>
<evidence type="ECO:0000313" key="3">
    <source>
        <dbReference type="EMBL" id="SMG38157.1"/>
    </source>
</evidence>
<reference evidence="3 4" key="1">
    <citation type="submission" date="2017-04" db="EMBL/GenBank/DDBJ databases">
        <authorList>
            <person name="Afonso C.L."/>
            <person name="Miller P.J."/>
            <person name="Scott M.A."/>
            <person name="Spackman E."/>
            <person name="Goraichik I."/>
            <person name="Dimitrov K.M."/>
            <person name="Suarez D.L."/>
            <person name="Swayne D.E."/>
        </authorList>
    </citation>
    <scope>NUCLEOTIDE SEQUENCE [LARGE SCALE GENOMIC DNA]</scope>
    <source>
        <strain evidence="3 4">DSM 22418</strain>
    </source>
</reference>
<organism evidence="3 4">
    <name type="scientific">Sphingobacterium psychroaquaticum</name>
    <dbReference type="NCBI Taxonomy" id="561061"/>
    <lineage>
        <taxon>Bacteria</taxon>
        <taxon>Pseudomonadati</taxon>
        <taxon>Bacteroidota</taxon>
        <taxon>Sphingobacteriia</taxon>
        <taxon>Sphingobacteriales</taxon>
        <taxon>Sphingobacteriaceae</taxon>
        <taxon>Sphingobacterium</taxon>
    </lineage>
</organism>
<keyword evidence="2" id="KW-0732">Signal</keyword>
<dbReference type="OrthoDB" id="709979at2"/>
<dbReference type="STRING" id="561061.SAMN05660862_2677"/>
<feature type="compositionally biased region" description="Basic and acidic residues" evidence="1">
    <location>
        <begin position="67"/>
        <end position="100"/>
    </location>
</feature>
<protein>
    <submittedName>
        <fullName evidence="3">Uncharacterized protein</fullName>
    </submittedName>
</protein>
<feature type="signal peptide" evidence="2">
    <location>
        <begin position="1"/>
        <end position="20"/>
    </location>
</feature>
<feature type="compositionally biased region" description="Basic and acidic residues" evidence="1">
    <location>
        <begin position="107"/>
        <end position="128"/>
    </location>
</feature>
<evidence type="ECO:0000256" key="2">
    <source>
        <dbReference type="SAM" id="SignalP"/>
    </source>
</evidence>
<dbReference type="Proteomes" id="UP000192980">
    <property type="component" value="Unassembled WGS sequence"/>
</dbReference>
<proteinExistence type="predicted"/>
<dbReference type="RefSeq" id="WP_085473417.1">
    <property type="nucleotide sequence ID" value="NZ_CP038029.1"/>
</dbReference>
<evidence type="ECO:0000256" key="1">
    <source>
        <dbReference type="SAM" id="MobiDB-lite"/>
    </source>
</evidence>
<sequence length="128" mass="15217">MRNFKILATILFLGISISYAQQRPAGGMRDITPATRAKNTVERLHKELNLSQSQQDSIYNYTLRQAEQQKNRFDRSKENKDREAMRKEMQAYRAEHEAKIKSFLTNEQKEKYDKLEKPGERRRPEARQ</sequence>
<dbReference type="EMBL" id="FXAU01000005">
    <property type="protein sequence ID" value="SMG38157.1"/>
    <property type="molecule type" value="Genomic_DNA"/>
</dbReference>
<keyword evidence="4" id="KW-1185">Reference proteome</keyword>